<name>A0A4R5X839_9MYCO</name>
<dbReference type="AlphaFoldDB" id="A0A4R5X839"/>
<evidence type="ECO:0000313" key="1">
    <source>
        <dbReference type="EMBL" id="TDL09864.1"/>
    </source>
</evidence>
<gene>
    <name evidence="1" type="ORF">EUA04_07865</name>
</gene>
<comment type="caution">
    <text evidence="1">The sequence shown here is derived from an EMBL/GenBank/DDBJ whole genome shotgun (WGS) entry which is preliminary data.</text>
</comment>
<dbReference type="EMBL" id="SDLP01000002">
    <property type="protein sequence ID" value="TDL09864.1"/>
    <property type="molecule type" value="Genomic_DNA"/>
</dbReference>
<accession>A0A4R5X839</accession>
<protein>
    <submittedName>
        <fullName evidence="1">Uncharacterized protein</fullName>
    </submittedName>
</protein>
<dbReference type="RefSeq" id="WP_133413313.1">
    <property type="nucleotide sequence ID" value="NZ_CALTXN010000038.1"/>
</dbReference>
<sequence>MMPLAIFDALTTDPTLNALGITATTVFERQSLDGVTRPGAAGFFLVIDLLEQAVVLGGQRRGPRRLDIAAHVPAEITRDYTDINRILNAVDLVLVPMTQVVGSDGVRVMQIQPMGRSRNLLDSGWKTITRAAQYSVLSGGP</sequence>
<proteinExistence type="predicted"/>
<evidence type="ECO:0000313" key="2">
    <source>
        <dbReference type="Proteomes" id="UP000294952"/>
    </source>
</evidence>
<organism evidence="1 2">
    <name type="scientific">Mycolicibacterium obuense</name>
    <dbReference type="NCBI Taxonomy" id="1807"/>
    <lineage>
        <taxon>Bacteria</taxon>
        <taxon>Bacillati</taxon>
        <taxon>Actinomycetota</taxon>
        <taxon>Actinomycetes</taxon>
        <taxon>Mycobacteriales</taxon>
        <taxon>Mycobacteriaceae</taxon>
        <taxon>Mycolicibacterium</taxon>
    </lineage>
</organism>
<dbReference type="Proteomes" id="UP000294952">
    <property type="component" value="Unassembled WGS sequence"/>
</dbReference>
<reference evidence="1 2" key="1">
    <citation type="submission" date="2019-01" db="EMBL/GenBank/DDBJ databases">
        <title>High-quality-draft genome sequences of five non-tuberculosis mycobacteriaceae isolated from a nosocomial environment.</title>
        <authorList>
            <person name="Tiago I."/>
            <person name="Alarico S."/>
            <person name="Pereira S.G."/>
            <person name="Coelho C."/>
            <person name="Maranha A."/>
            <person name="Empadinhas N."/>
        </authorList>
    </citation>
    <scope>NUCLEOTIDE SEQUENCE [LARGE SCALE GENOMIC DNA]</scope>
    <source>
        <strain evidence="1 2">22DIII</strain>
    </source>
</reference>